<dbReference type="GO" id="GO:0016829">
    <property type="term" value="F:lyase activity"/>
    <property type="evidence" value="ECO:0007669"/>
    <property type="project" value="UniProtKB-KW"/>
</dbReference>
<comment type="caution">
    <text evidence="3">The sequence shown here is derived from an EMBL/GenBank/DDBJ whole genome shotgun (WGS) entry which is preliminary data.</text>
</comment>
<evidence type="ECO:0000313" key="3">
    <source>
        <dbReference type="EMBL" id="PTR09201.1"/>
    </source>
</evidence>
<evidence type="ECO:0000256" key="1">
    <source>
        <dbReference type="ARBA" id="ARBA00022723"/>
    </source>
</evidence>
<accession>A0A2T5JNZ3</accession>
<protein>
    <submittedName>
        <fullName evidence="3">Sirohydrochlorin ferrochelatase</fullName>
    </submittedName>
</protein>
<dbReference type="EMBL" id="QAOT01000033">
    <property type="protein sequence ID" value="PTR09201.1"/>
    <property type="molecule type" value="Genomic_DNA"/>
</dbReference>
<organism evidence="3 4">
    <name type="scientific">Cereibacter azotoformans</name>
    <dbReference type="NCBI Taxonomy" id="43057"/>
    <lineage>
        <taxon>Bacteria</taxon>
        <taxon>Pseudomonadati</taxon>
        <taxon>Pseudomonadota</taxon>
        <taxon>Alphaproteobacteria</taxon>
        <taxon>Rhodobacterales</taxon>
        <taxon>Paracoccaceae</taxon>
        <taxon>Cereibacter</taxon>
    </lineage>
</organism>
<dbReference type="AlphaFoldDB" id="A0A2T5JNZ3"/>
<dbReference type="Gene3D" id="3.40.50.1400">
    <property type="match status" value="2"/>
</dbReference>
<dbReference type="Proteomes" id="UP000244060">
    <property type="component" value="Unassembled WGS sequence"/>
</dbReference>
<dbReference type="RefSeq" id="WP_101341604.1">
    <property type="nucleotide sequence ID" value="NZ_CP090021.1"/>
</dbReference>
<keyword evidence="4" id="KW-1185">Reference proteome</keyword>
<gene>
    <name evidence="3" type="ORF">C8J28_1337</name>
</gene>
<dbReference type="CDD" id="cd03416">
    <property type="entry name" value="CbiX_SirB_N"/>
    <property type="match status" value="1"/>
</dbReference>
<sequence length="233" mass="23933">MEDAGPAAVIVAHGQPSDPVPAAAEIAALAAAVARHLPGWHVRAATLAEPGALARAVQGAPGVVYPLFMAGGWFTRTNLPRQLAAAGGEGWRLSEPFGTDPAVRDLTVAIAREALAVARAPAILLAAHGSFRSSAPSDVAHAMAERLEQELGLPCKAAFIDQEPRIAEVARRMPEALCLPFFAARGGHVVSDLPQALAEARFRGPVLEPVGLDPRAPALIARAIAALGTATGG</sequence>
<keyword evidence="2" id="KW-0456">Lyase</keyword>
<dbReference type="PANTHER" id="PTHR33542:SF3">
    <property type="entry name" value="SIROHYDROCHLORIN FERROCHELATASE, CHLOROPLASTIC"/>
    <property type="match status" value="1"/>
</dbReference>
<proteinExistence type="predicted"/>
<keyword evidence="1" id="KW-0479">Metal-binding</keyword>
<dbReference type="OrthoDB" id="7346027at2"/>
<dbReference type="InterPro" id="IPR002762">
    <property type="entry name" value="CbiX-like"/>
</dbReference>
<name>A0A2T5JNZ3_9RHOB</name>
<dbReference type="Pfam" id="PF01903">
    <property type="entry name" value="CbiX"/>
    <property type="match status" value="1"/>
</dbReference>
<evidence type="ECO:0000256" key="2">
    <source>
        <dbReference type="ARBA" id="ARBA00023239"/>
    </source>
</evidence>
<dbReference type="InterPro" id="IPR050963">
    <property type="entry name" value="Sirohydro_Cobaltochel/CbiX"/>
</dbReference>
<dbReference type="PANTHER" id="PTHR33542">
    <property type="entry name" value="SIROHYDROCHLORIN FERROCHELATASE, CHLOROPLASTIC"/>
    <property type="match status" value="1"/>
</dbReference>
<dbReference type="GO" id="GO:0046872">
    <property type="term" value="F:metal ion binding"/>
    <property type="evidence" value="ECO:0007669"/>
    <property type="project" value="UniProtKB-KW"/>
</dbReference>
<evidence type="ECO:0000313" key="4">
    <source>
        <dbReference type="Proteomes" id="UP000244060"/>
    </source>
</evidence>
<dbReference type="SUPFAM" id="SSF53800">
    <property type="entry name" value="Chelatase"/>
    <property type="match status" value="1"/>
</dbReference>
<reference evidence="3 4" key="1">
    <citation type="submission" date="2018-04" db="EMBL/GenBank/DDBJ databases">
        <title>Genomic Encyclopedia of Type Strains, Phase III (KMG-III): the genomes of soil and plant-associated and newly described type strains.</title>
        <authorList>
            <person name="Whitman W."/>
        </authorList>
    </citation>
    <scope>NUCLEOTIDE SEQUENCE [LARGE SCALE GENOMIC DNA]</scope>
    <source>
        <strain evidence="3 4">KA25</strain>
    </source>
</reference>